<evidence type="ECO:0000256" key="1">
    <source>
        <dbReference type="SAM" id="MobiDB-lite"/>
    </source>
</evidence>
<reference evidence="2 3" key="1">
    <citation type="submission" date="2021-03" db="EMBL/GenBank/DDBJ databases">
        <authorList>
            <person name="King G.J."/>
            <person name="Bancroft I."/>
            <person name="Baten A."/>
            <person name="Bloomfield J."/>
            <person name="Borpatragohain P."/>
            <person name="He Z."/>
            <person name="Irish N."/>
            <person name="Irwin J."/>
            <person name="Liu K."/>
            <person name="Mauleon R.P."/>
            <person name="Moore J."/>
            <person name="Morris R."/>
            <person name="Ostergaard L."/>
            <person name="Wang B."/>
            <person name="Wells R."/>
        </authorList>
    </citation>
    <scope>NUCLEOTIDE SEQUENCE [LARGE SCALE GENOMIC DNA]</scope>
    <source>
        <strain evidence="2">R-o-18</strain>
        <tissue evidence="2">Leaf</tissue>
    </source>
</reference>
<evidence type="ECO:0000313" key="2">
    <source>
        <dbReference type="EMBL" id="KAG5387293.1"/>
    </source>
</evidence>
<dbReference type="Proteomes" id="UP000823674">
    <property type="component" value="Chromosome A09"/>
</dbReference>
<protein>
    <submittedName>
        <fullName evidence="2">Uncharacterized protein</fullName>
    </submittedName>
</protein>
<evidence type="ECO:0000313" key="3">
    <source>
        <dbReference type="Proteomes" id="UP000823674"/>
    </source>
</evidence>
<dbReference type="EMBL" id="JADBGQ010000008">
    <property type="protein sequence ID" value="KAG5387293.1"/>
    <property type="molecule type" value="Genomic_DNA"/>
</dbReference>
<gene>
    <name evidence="2" type="primary">A09g518950.1_BraROA</name>
    <name evidence="2" type="ORF">IGI04_038763</name>
</gene>
<feature type="region of interest" description="Disordered" evidence="1">
    <location>
        <begin position="142"/>
        <end position="168"/>
    </location>
</feature>
<organism evidence="2 3">
    <name type="scientific">Brassica rapa subsp. trilocularis</name>
    <dbReference type="NCBI Taxonomy" id="1813537"/>
    <lineage>
        <taxon>Eukaryota</taxon>
        <taxon>Viridiplantae</taxon>
        <taxon>Streptophyta</taxon>
        <taxon>Embryophyta</taxon>
        <taxon>Tracheophyta</taxon>
        <taxon>Spermatophyta</taxon>
        <taxon>Magnoliopsida</taxon>
        <taxon>eudicotyledons</taxon>
        <taxon>Gunneridae</taxon>
        <taxon>Pentapetalae</taxon>
        <taxon>rosids</taxon>
        <taxon>malvids</taxon>
        <taxon>Brassicales</taxon>
        <taxon>Brassicaceae</taxon>
        <taxon>Brassiceae</taxon>
        <taxon>Brassica</taxon>
    </lineage>
</organism>
<proteinExistence type="predicted"/>
<keyword evidence="3" id="KW-1185">Reference proteome</keyword>
<feature type="compositionally biased region" description="Pro residues" evidence="1">
    <location>
        <begin position="154"/>
        <end position="167"/>
    </location>
</feature>
<comment type="caution">
    <text evidence="2">The sequence shown here is derived from an EMBL/GenBank/DDBJ whole genome shotgun (WGS) entry which is preliminary data.</text>
</comment>
<sequence>MNFKLRWPVSDLGSLPIGALLICLGSLLNLSKNCTPPSAGGLLRRRDLFHLHCLVSMAFSSETVKLLLYSSFDMLSPTDQLSPFREKTLLSQPSRFSPPAVPDLPDLELKYLSTARSHTLAARNSVPLQLVSRSSVHLRLTGGSPSPGRSAFPLPEPPPPPDPPDPPDFAAYYYPVKTGTLHPLVLNEYFITSGLFPFCSMCFVLKSTYSQKVKYLSNQTSIAISITSFNSPMDPSQERNKLVLTSPVTLISMVKFTQTSSCQGRERSFSISSFSKERFISPKSLFVRGDTLPIFKTGKIYEFPNRLLSCVKARLGPVDATMLILMRVEVLASVATSHAIVTNRVLFVDFEVRFESFIDWIVCGSFDFLYNILSNLYKFVSLSLYPIELYVWDLAFEFACRGLYDVAFALVTV</sequence>
<name>A0ABQ7LL32_BRACM</name>
<accession>A0ABQ7LL32</accession>